<dbReference type="AlphaFoldDB" id="A0AAD4KDH9"/>
<protein>
    <recommendedName>
        <fullName evidence="1">2EXR domain-containing protein</fullName>
    </recommendedName>
</protein>
<dbReference type="GeneID" id="70247890"/>
<proteinExistence type="predicted"/>
<dbReference type="PANTHER" id="PTHR35910">
    <property type="entry name" value="2EXR DOMAIN-CONTAINING PROTEIN"/>
    <property type="match status" value="1"/>
</dbReference>
<feature type="domain" description="2EXR" evidence="1">
    <location>
        <begin position="2"/>
        <end position="94"/>
    </location>
</feature>
<reference evidence="2" key="1">
    <citation type="submission" date="2021-12" db="EMBL/GenBank/DDBJ databases">
        <title>Convergent genome expansion in fungi linked to evolution of root-endophyte symbiosis.</title>
        <authorList>
            <consortium name="DOE Joint Genome Institute"/>
            <person name="Ke Y.-H."/>
            <person name="Bonito G."/>
            <person name="Liao H.-L."/>
            <person name="Looney B."/>
            <person name="Rojas-Flechas A."/>
            <person name="Nash J."/>
            <person name="Hameed K."/>
            <person name="Schadt C."/>
            <person name="Martin F."/>
            <person name="Crous P.W."/>
            <person name="Miettinen O."/>
            <person name="Magnuson J.K."/>
            <person name="Labbe J."/>
            <person name="Jacobson D."/>
            <person name="Doktycz M.J."/>
            <person name="Veneault-Fourrey C."/>
            <person name="Kuo A."/>
            <person name="Mondo S."/>
            <person name="Calhoun S."/>
            <person name="Riley R."/>
            <person name="Ohm R."/>
            <person name="LaButti K."/>
            <person name="Andreopoulos B."/>
            <person name="Pangilinan J."/>
            <person name="Nolan M."/>
            <person name="Tritt A."/>
            <person name="Clum A."/>
            <person name="Lipzen A."/>
            <person name="Daum C."/>
            <person name="Barry K."/>
            <person name="Grigoriev I.V."/>
            <person name="Vilgalys R."/>
        </authorList>
    </citation>
    <scope>NUCLEOTIDE SEQUENCE</scope>
    <source>
        <strain evidence="2">PMI_201</strain>
    </source>
</reference>
<gene>
    <name evidence="2" type="ORF">BGW36DRAFT_391539</name>
</gene>
<accession>A0AAD4KDH9</accession>
<dbReference type="Proteomes" id="UP001201262">
    <property type="component" value="Unassembled WGS sequence"/>
</dbReference>
<name>A0AAD4KDH9_9EURO</name>
<comment type="caution">
    <text evidence="2">The sequence shown here is derived from an EMBL/GenBank/DDBJ whole genome shotgun (WGS) entry which is preliminary data.</text>
</comment>
<evidence type="ECO:0000313" key="2">
    <source>
        <dbReference type="EMBL" id="KAH8688986.1"/>
    </source>
</evidence>
<sequence length="217" mass="24444">MFHLFSDLPAELRLYIWSLSLADIEPIISISCERGVLPNSHRFARLFRASRNNPPQLSVNQEARQETLLSYHPYFSTQHAPDSRIYLAPDRDIVRLPDAILGYLGVPEQRGISRLIVEVSDYMVFGHYWMDSLKEMSNLADLTLTVTLNLPAYTISNELAEAAGLNDVQTNSVAILKEAFIEGIRDNPGWKIPNIKVASVTGQEFGEIKIKPGDMEN</sequence>
<evidence type="ECO:0000259" key="1">
    <source>
        <dbReference type="Pfam" id="PF20150"/>
    </source>
</evidence>
<dbReference type="Pfam" id="PF20150">
    <property type="entry name" value="2EXR"/>
    <property type="match status" value="1"/>
</dbReference>
<organism evidence="2 3">
    <name type="scientific">Talaromyces proteolyticus</name>
    <dbReference type="NCBI Taxonomy" id="1131652"/>
    <lineage>
        <taxon>Eukaryota</taxon>
        <taxon>Fungi</taxon>
        <taxon>Dikarya</taxon>
        <taxon>Ascomycota</taxon>
        <taxon>Pezizomycotina</taxon>
        <taxon>Eurotiomycetes</taxon>
        <taxon>Eurotiomycetidae</taxon>
        <taxon>Eurotiales</taxon>
        <taxon>Trichocomaceae</taxon>
        <taxon>Talaromyces</taxon>
        <taxon>Talaromyces sect. Bacilispori</taxon>
    </lineage>
</organism>
<dbReference type="InterPro" id="IPR045518">
    <property type="entry name" value="2EXR"/>
</dbReference>
<dbReference type="PANTHER" id="PTHR35910:SF1">
    <property type="entry name" value="2EXR DOMAIN-CONTAINING PROTEIN"/>
    <property type="match status" value="1"/>
</dbReference>
<dbReference type="EMBL" id="JAJTJA010000016">
    <property type="protein sequence ID" value="KAH8688986.1"/>
    <property type="molecule type" value="Genomic_DNA"/>
</dbReference>
<evidence type="ECO:0000313" key="3">
    <source>
        <dbReference type="Proteomes" id="UP001201262"/>
    </source>
</evidence>
<keyword evidence="3" id="KW-1185">Reference proteome</keyword>
<dbReference type="RefSeq" id="XP_046065412.1">
    <property type="nucleotide sequence ID" value="XM_046217603.1"/>
</dbReference>